<keyword evidence="3" id="KW-0677">Repeat</keyword>
<evidence type="ECO:0000313" key="5">
    <source>
        <dbReference type="EMBL" id="MCM5681600.1"/>
    </source>
</evidence>
<keyword evidence="6" id="KW-1185">Reference proteome</keyword>
<dbReference type="SUPFAM" id="SSF48452">
    <property type="entry name" value="TPR-like"/>
    <property type="match status" value="1"/>
</dbReference>
<sequence>MPVGTRSTEAMRHAEQALWRMLSFFGDPIPDLDAAAAADPGWLLPPVMKAGFLLSLTEAAFRPQAEAALAGAEAASRGAPARERTLLAAVTQGWQGDWQAACDTWDRVLLDHPHDILALLWAHFFDFHRGDAWQLRRRVARVLPQWDASAPLYPYVLGMHAFGLEENHLHAEAEAAGRRALDIDPQVPWAVHAVAHVMEMQGRFDEGAAWLRRHRPHWSVGNGFAGHLWWHLGLFRLERLDTDGALRLYDEHLGGDAVQIAFQRLDATALLWRLHLLGIDGGERWPALAQGWDRSDDVAGWSAFNDLHLMLALAGAADVPAARRWLAQVERRVETTVSTERQLAARTGLALLQGLLAYAHGDDEATWRQLHPLRPVVQRLGGSHAQRDVIDQTLLAAAARGGLQSAGRGLVNERQLAKPATPLTRHWAGRLGVRLDGRPS</sequence>
<dbReference type="CDD" id="cd05804">
    <property type="entry name" value="StaR_like"/>
    <property type="match status" value="1"/>
</dbReference>
<evidence type="ECO:0000313" key="6">
    <source>
        <dbReference type="Proteomes" id="UP001165541"/>
    </source>
</evidence>
<evidence type="ECO:0000256" key="3">
    <source>
        <dbReference type="ARBA" id="ARBA00022737"/>
    </source>
</evidence>
<reference evidence="5" key="1">
    <citation type="submission" date="2022-05" db="EMBL/GenBank/DDBJ databases">
        <title>Schlegelella sp. nov., isolated from mangrove soil.</title>
        <authorList>
            <person name="Liu Y."/>
            <person name="Ge X."/>
            <person name="Liu W."/>
        </authorList>
    </citation>
    <scope>NUCLEOTIDE SEQUENCE</scope>
    <source>
        <strain evidence="5">S2-27</strain>
    </source>
</reference>
<dbReference type="Gene3D" id="1.25.40.10">
    <property type="entry name" value="Tetratricopeptide repeat domain"/>
    <property type="match status" value="1"/>
</dbReference>
<accession>A0ABT0YS94</accession>
<dbReference type="Proteomes" id="UP001165541">
    <property type="component" value="Unassembled WGS sequence"/>
</dbReference>
<dbReference type="PANTHER" id="PTHR16263:SF4">
    <property type="entry name" value="TETRATRICOPEPTIDE REPEAT PROTEIN 38"/>
    <property type="match status" value="1"/>
</dbReference>
<name>A0ABT0YS94_9BURK</name>
<evidence type="ECO:0000256" key="2">
    <source>
        <dbReference type="ARBA" id="ARBA00019992"/>
    </source>
</evidence>
<evidence type="ECO:0000256" key="4">
    <source>
        <dbReference type="ARBA" id="ARBA00022803"/>
    </source>
</evidence>
<proteinExistence type="inferred from homology"/>
<dbReference type="EMBL" id="JAMKFE010000013">
    <property type="protein sequence ID" value="MCM5681600.1"/>
    <property type="molecule type" value="Genomic_DNA"/>
</dbReference>
<protein>
    <recommendedName>
        <fullName evidence="2">Tetratricopeptide repeat protein 38</fullName>
    </recommendedName>
</protein>
<comment type="caution">
    <text evidence="5">The sequence shown here is derived from an EMBL/GenBank/DDBJ whole genome shotgun (WGS) entry which is preliminary data.</text>
</comment>
<keyword evidence="4" id="KW-0802">TPR repeat</keyword>
<gene>
    <name evidence="5" type="ORF">M8A51_18905</name>
</gene>
<dbReference type="PANTHER" id="PTHR16263">
    <property type="entry name" value="TETRATRICOPEPTIDE REPEAT PROTEIN 38"/>
    <property type="match status" value="1"/>
</dbReference>
<comment type="similarity">
    <text evidence="1">Belongs to the TTC38 family.</text>
</comment>
<dbReference type="InterPro" id="IPR033891">
    <property type="entry name" value="TTC38"/>
</dbReference>
<organism evidence="5 6">
    <name type="scientific">Caldimonas mangrovi</name>
    <dbReference type="NCBI Taxonomy" id="2944811"/>
    <lineage>
        <taxon>Bacteria</taxon>
        <taxon>Pseudomonadati</taxon>
        <taxon>Pseudomonadota</taxon>
        <taxon>Betaproteobacteria</taxon>
        <taxon>Burkholderiales</taxon>
        <taxon>Sphaerotilaceae</taxon>
        <taxon>Caldimonas</taxon>
    </lineage>
</organism>
<dbReference type="InterPro" id="IPR011990">
    <property type="entry name" value="TPR-like_helical_dom_sf"/>
</dbReference>
<evidence type="ECO:0000256" key="1">
    <source>
        <dbReference type="ARBA" id="ARBA00005857"/>
    </source>
</evidence>
<dbReference type="RefSeq" id="WP_251780085.1">
    <property type="nucleotide sequence ID" value="NZ_JAMKFE010000013.1"/>
</dbReference>